<dbReference type="EMBL" id="JASWHZ010000001">
    <property type="protein sequence ID" value="MDL2419116.1"/>
    <property type="molecule type" value="Genomic_DNA"/>
</dbReference>
<dbReference type="Proteomes" id="UP001229716">
    <property type="component" value="Unassembled WGS sequence"/>
</dbReference>
<keyword evidence="2" id="KW-1185">Reference proteome</keyword>
<evidence type="ECO:0000313" key="1">
    <source>
        <dbReference type="EMBL" id="MDL2419116.1"/>
    </source>
</evidence>
<reference evidence="1 2" key="1">
    <citation type="journal article" date="2023" name="Int. J. Mol. Sci.">
        <title>Pathogenicity and Genomic Characterization of a Novel Genospecies, Bacillus shihchuchen, of the Bacillus cereus Group Isolated from Chinese Softshell Turtle (Pelodiscus sinensis).</title>
        <authorList>
            <person name="Cheng L.W."/>
            <person name="Byadgi O.V."/>
            <person name="Tsai C.E."/>
            <person name="Wang P.C."/>
            <person name="Chen S.C."/>
        </authorList>
    </citation>
    <scope>NUCLEOTIDE SEQUENCE [LARGE SCALE GENOMIC DNA]</scope>
    <source>
        <strain evidence="1 2">QF108-045</strain>
    </source>
</reference>
<organism evidence="1 2">
    <name type="scientific">Bacillus shihchuchen</name>
    <dbReference type="NCBI Taxonomy" id="3036942"/>
    <lineage>
        <taxon>Bacteria</taxon>
        <taxon>Bacillati</taxon>
        <taxon>Bacillota</taxon>
        <taxon>Bacilli</taxon>
        <taxon>Bacillales</taxon>
        <taxon>Bacillaceae</taxon>
        <taxon>Bacillus</taxon>
        <taxon>Bacillus cereus group</taxon>
    </lineage>
</organism>
<accession>A0ABT7KY96</accession>
<name>A0ABT7KY96_9BACI</name>
<evidence type="ECO:0000313" key="2">
    <source>
        <dbReference type="Proteomes" id="UP001229716"/>
    </source>
</evidence>
<protein>
    <submittedName>
        <fullName evidence="1">Uncharacterized protein</fullName>
    </submittedName>
</protein>
<gene>
    <name evidence="1" type="ORF">P6F46_24870</name>
</gene>
<sequence length="101" mass="10573">MKKIPIILGTLGLSFGLLGTSVIGASSDSTKGLVKEKSVAGTEQTKGNGVQLRWWSNNAIMDPVGKTTFAYSSSSRSMCYASAGGMVGGHAPEMEIKEFGR</sequence>
<proteinExistence type="predicted"/>
<comment type="caution">
    <text evidence="1">The sequence shown here is derived from an EMBL/GenBank/DDBJ whole genome shotgun (WGS) entry which is preliminary data.</text>
</comment>